<sequence length="280" mass="31071">MNRNKYQEIGSAYGIPNNHPAARQQRGCGYYTKIILRLLSILLCIGVIATQVATVIQIQQEYHRVADVFYFTVPPCLLAIAWDKLEFIVSCCRRGRGIHPGAHVGVNLILWLGFFGVGGNVLRAAGDIASISAQAKDYLNSSSDGTDTEGDYNGFTWDDVQVYDGYAVKGRVAGALLCLIGLIRFVLFVIACIDTDRRRKAKRMARSVVVVEPHRNSVASIPLTNMSTPQPYDPVTMIPPSHPPPQYYEHAGKQPLQQQTGVVPCPPHYNYAPQQQQQHY</sequence>
<evidence type="ECO:0000313" key="3">
    <source>
        <dbReference type="Proteomes" id="UP001303473"/>
    </source>
</evidence>
<feature type="transmembrane region" description="Helical" evidence="1">
    <location>
        <begin position="172"/>
        <end position="193"/>
    </location>
</feature>
<gene>
    <name evidence="2" type="ORF">QBC46DRAFT_395844</name>
</gene>
<feature type="transmembrane region" description="Helical" evidence="1">
    <location>
        <begin position="34"/>
        <end position="56"/>
    </location>
</feature>
<keyword evidence="1" id="KW-0472">Membrane</keyword>
<organism evidence="2 3">
    <name type="scientific">Diplogelasinospora grovesii</name>
    <dbReference type="NCBI Taxonomy" id="303347"/>
    <lineage>
        <taxon>Eukaryota</taxon>
        <taxon>Fungi</taxon>
        <taxon>Dikarya</taxon>
        <taxon>Ascomycota</taxon>
        <taxon>Pezizomycotina</taxon>
        <taxon>Sordariomycetes</taxon>
        <taxon>Sordariomycetidae</taxon>
        <taxon>Sordariales</taxon>
        <taxon>Diplogelasinosporaceae</taxon>
        <taxon>Diplogelasinospora</taxon>
    </lineage>
</organism>
<protein>
    <submittedName>
        <fullName evidence="2">Uncharacterized protein</fullName>
    </submittedName>
</protein>
<evidence type="ECO:0000313" key="2">
    <source>
        <dbReference type="EMBL" id="KAK3936160.1"/>
    </source>
</evidence>
<keyword evidence="3" id="KW-1185">Reference proteome</keyword>
<name>A0AAN6MZ13_9PEZI</name>
<evidence type="ECO:0000256" key="1">
    <source>
        <dbReference type="SAM" id="Phobius"/>
    </source>
</evidence>
<keyword evidence="1" id="KW-1133">Transmembrane helix</keyword>
<feature type="transmembrane region" description="Helical" evidence="1">
    <location>
        <begin position="97"/>
        <end position="117"/>
    </location>
</feature>
<proteinExistence type="predicted"/>
<feature type="transmembrane region" description="Helical" evidence="1">
    <location>
        <begin position="68"/>
        <end position="85"/>
    </location>
</feature>
<keyword evidence="1" id="KW-0812">Transmembrane</keyword>
<reference evidence="3" key="1">
    <citation type="journal article" date="2023" name="Mol. Phylogenet. Evol.">
        <title>Genome-scale phylogeny and comparative genomics of the fungal order Sordariales.</title>
        <authorList>
            <person name="Hensen N."/>
            <person name="Bonometti L."/>
            <person name="Westerberg I."/>
            <person name="Brannstrom I.O."/>
            <person name="Guillou S."/>
            <person name="Cros-Aarteil S."/>
            <person name="Calhoun S."/>
            <person name="Haridas S."/>
            <person name="Kuo A."/>
            <person name="Mondo S."/>
            <person name="Pangilinan J."/>
            <person name="Riley R."/>
            <person name="LaButti K."/>
            <person name="Andreopoulos B."/>
            <person name="Lipzen A."/>
            <person name="Chen C."/>
            <person name="Yan M."/>
            <person name="Daum C."/>
            <person name="Ng V."/>
            <person name="Clum A."/>
            <person name="Steindorff A."/>
            <person name="Ohm R.A."/>
            <person name="Martin F."/>
            <person name="Silar P."/>
            <person name="Natvig D.O."/>
            <person name="Lalanne C."/>
            <person name="Gautier V."/>
            <person name="Ament-Velasquez S.L."/>
            <person name="Kruys A."/>
            <person name="Hutchinson M.I."/>
            <person name="Powell A.J."/>
            <person name="Barry K."/>
            <person name="Miller A.N."/>
            <person name="Grigoriev I.V."/>
            <person name="Debuchy R."/>
            <person name="Gladieux P."/>
            <person name="Hiltunen Thoren M."/>
            <person name="Johannesson H."/>
        </authorList>
    </citation>
    <scope>NUCLEOTIDE SEQUENCE [LARGE SCALE GENOMIC DNA]</scope>
    <source>
        <strain evidence="3">CBS 340.73</strain>
    </source>
</reference>
<dbReference type="AlphaFoldDB" id="A0AAN6MZ13"/>
<dbReference type="EMBL" id="MU853893">
    <property type="protein sequence ID" value="KAK3936160.1"/>
    <property type="molecule type" value="Genomic_DNA"/>
</dbReference>
<accession>A0AAN6MZ13</accession>
<dbReference type="Proteomes" id="UP001303473">
    <property type="component" value="Unassembled WGS sequence"/>
</dbReference>
<comment type="caution">
    <text evidence="2">The sequence shown here is derived from an EMBL/GenBank/DDBJ whole genome shotgun (WGS) entry which is preliminary data.</text>
</comment>